<gene>
    <name evidence="3" type="ORF">GCM10023165_11110</name>
</gene>
<dbReference type="InterPro" id="IPR045851">
    <property type="entry name" value="AMP-bd_C_sf"/>
</dbReference>
<keyword evidence="4" id="KW-1185">Reference proteome</keyword>
<protein>
    <submittedName>
        <fullName evidence="3">ATP-dependent acyl-CoA ligase</fullName>
    </submittedName>
</protein>
<name>A0ABP8H6X2_9BURK</name>
<evidence type="ECO:0000313" key="4">
    <source>
        <dbReference type="Proteomes" id="UP001500975"/>
    </source>
</evidence>
<dbReference type="PANTHER" id="PTHR43767:SF1">
    <property type="entry name" value="NONRIBOSOMAL PEPTIDE SYNTHASE PES1 (EUROFUNG)-RELATED"/>
    <property type="match status" value="1"/>
</dbReference>
<dbReference type="GO" id="GO:0016874">
    <property type="term" value="F:ligase activity"/>
    <property type="evidence" value="ECO:0007669"/>
    <property type="project" value="UniProtKB-KW"/>
</dbReference>
<dbReference type="InterPro" id="IPR020845">
    <property type="entry name" value="AMP-binding_CS"/>
</dbReference>
<dbReference type="InterPro" id="IPR042099">
    <property type="entry name" value="ANL_N_sf"/>
</dbReference>
<dbReference type="InterPro" id="IPR000873">
    <property type="entry name" value="AMP-dep_synth/lig_dom"/>
</dbReference>
<organism evidence="3 4">
    <name type="scientific">Variovorax defluvii</name>
    <dbReference type="NCBI Taxonomy" id="913761"/>
    <lineage>
        <taxon>Bacteria</taxon>
        <taxon>Pseudomonadati</taxon>
        <taxon>Pseudomonadota</taxon>
        <taxon>Betaproteobacteria</taxon>
        <taxon>Burkholderiales</taxon>
        <taxon>Comamonadaceae</taxon>
        <taxon>Variovorax</taxon>
    </lineage>
</organism>
<feature type="domain" description="AMP-dependent synthetase/ligase" evidence="1">
    <location>
        <begin position="17"/>
        <end position="389"/>
    </location>
</feature>
<dbReference type="PANTHER" id="PTHR43767">
    <property type="entry name" value="LONG-CHAIN-FATTY-ACID--COA LIGASE"/>
    <property type="match status" value="1"/>
</dbReference>
<evidence type="ECO:0000259" key="1">
    <source>
        <dbReference type="Pfam" id="PF00501"/>
    </source>
</evidence>
<accession>A0ABP8H6X2</accession>
<evidence type="ECO:0000259" key="2">
    <source>
        <dbReference type="Pfam" id="PF13193"/>
    </source>
</evidence>
<dbReference type="Gene3D" id="3.30.300.30">
    <property type="match status" value="1"/>
</dbReference>
<dbReference type="SUPFAM" id="SSF56801">
    <property type="entry name" value="Acetyl-CoA synthetase-like"/>
    <property type="match status" value="1"/>
</dbReference>
<dbReference type="InterPro" id="IPR050237">
    <property type="entry name" value="ATP-dep_AMP-bd_enzyme"/>
</dbReference>
<dbReference type="RefSeq" id="WP_345536440.1">
    <property type="nucleotide sequence ID" value="NZ_BAABGJ010000009.1"/>
</dbReference>
<dbReference type="Proteomes" id="UP001500975">
    <property type="component" value="Unassembled WGS sequence"/>
</dbReference>
<dbReference type="Pfam" id="PF13193">
    <property type="entry name" value="AMP-binding_C"/>
    <property type="match status" value="1"/>
</dbReference>
<dbReference type="PROSITE" id="PS00455">
    <property type="entry name" value="AMP_BINDING"/>
    <property type="match status" value="1"/>
</dbReference>
<feature type="domain" description="AMP-binding enzyme C-terminal" evidence="2">
    <location>
        <begin position="439"/>
        <end position="513"/>
    </location>
</feature>
<sequence length="546" mass="60140">MLDLPFEKWTLGDALAQRVEASGDAPFIRMVGGAPLSYRELQAQVLGLAEALEREGVGPGDRVVIMGGNCLATLRCWFALNLLGAADVTINTAYRGRPLVHAINTAQARLMLVGTRQLGLLAECEGDVPLLERVLHFDDETDAPVASSPGVRFARLELAPLPAAQAPSPGWQWPGARAQDLASIIFTSGTSGPAKGVMLPHAQTYLVSLESARQLQLREDDVYYIFHPLFHMSPRYVAIYAALIAGAQVCMDRAFSAADWLPRIRACGATVSIGHGPMLEMVHAMPERPDDADNPLRRLATSPFPWHIAADFERRFGVRGLEVWGMTEVNIPLWNSLDEPLRPGCGRLISDEYEIALVDPETDLPVPDGTAGELVVRARRPWTLMQGYFGMPEATLKAWRNLWFHTGDLAWKDDAGCYHFVDRLGDRIRRRAENISSYEIEVAAMQHPSVRECAAIGVASEFASDDDVLLVVVPAPDFDAATLLAHLARRLPHFMVPRYIDTLAELPRTPTNKVRKAALRERGVQGTTWDRKAHGMDLRALVAGRS</sequence>
<dbReference type="Gene3D" id="3.40.50.12780">
    <property type="entry name" value="N-terminal domain of ligase-like"/>
    <property type="match status" value="1"/>
</dbReference>
<keyword evidence="3" id="KW-0436">Ligase</keyword>
<dbReference type="Pfam" id="PF00501">
    <property type="entry name" value="AMP-binding"/>
    <property type="match status" value="1"/>
</dbReference>
<proteinExistence type="predicted"/>
<dbReference type="InterPro" id="IPR025110">
    <property type="entry name" value="AMP-bd_C"/>
</dbReference>
<evidence type="ECO:0000313" key="3">
    <source>
        <dbReference type="EMBL" id="GAA4334941.1"/>
    </source>
</evidence>
<reference evidence="4" key="1">
    <citation type="journal article" date="2019" name="Int. J. Syst. Evol. Microbiol.">
        <title>The Global Catalogue of Microorganisms (GCM) 10K type strain sequencing project: providing services to taxonomists for standard genome sequencing and annotation.</title>
        <authorList>
            <consortium name="The Broad Institute Genomics Platform"/>
            <consortium name="The Broad Institute Genome Sequencing Center for Infectious Disease"/>
            <person name="Wu L."/>
            <person name="Ma J."/>
        </authorList>
    </citation>
    <scope>NUCLEOTIDE SEQUENCE [LARGE SCALE GENOMIC DNA]</scope>
    <source>
        <strain evidence="4">JCM 17804</strain>
    </source>
</reference>
<comment type="caution">
    <text evidence="3">The sequence shown here is derived from an EMBL/GenBank/DDBJ whole genome shotgun (WGS) entry which is preliminary data.</text>
</comment>
<dbReference type="EMBL" id="BAABGJ010000009">
    <property type="protein sequence ID" value="GAA4334941.1"/>
    <property type="molecule type" value="Genomic_DNA"/>
</dbReference>